<dbReference type="RefSeq" id="WP_394822258.1">
    <property type="nucleotide sequence ID" value="NZ_CP089984.1"/>
</dbReference>
<evidence type="ECO:0000313" key="9">
    <source>
        <dbReference type="EMBL" id="WXB12637.1"/>
    </source>
</evidence>
<feature type="active site" description="Charge relay system" evidence="5">
    <location>
        <position position="243"/>
    </location>
</feature>
<proteinExistence type="inferred from homology"/>
<dbReference type="PANTHER" id="PTHR43806">
    <property type="entry name" value="PEPTIDASE S8"/>
    <property type="match status" value="1"/>
</dbReference>
<gene>
    <name evidence="9" type="ORF">LZC94_32905</name>
</gene>
<reference evidence="9 10" key="1">
    <citation type="submission" date="2021-12" db="EMBL/GenBank/DDBJ databases">
        <title>Discovery of the Pendulisporaceae a myxobacterial family with distinct sporulation behavior and unique specialized metabolism.</title>
        <authorList>
            <person name="Garcia R."/>
            <person name="Popoff A."/>
            <person name="Bader C.D."/>
            <person name="Loehr J."/>
            <person name="Walesch S."/>
            <person name="Walt C."/>
            <person name="Boldt J."/>
            <person name="Bunk B."/>
            <person name="Haeckl F.J.F.P.J."/>
            <person name="Gunesch A.P."/>
            <person name="Birkelbach J."/>
            <person name="Nuebel U."/>
            <person name="Pietschmann T."/>
            <person name="Bach T."/>
            <person name="Mueller R."/>
        </authorList>
    </citation>
    <scope>NUCLEOTIDE SEQUENCE [LARGE SCALE GENOMIC DNA]</scope>
    <source>
        <strain evidence="9 10">MSr11954</strain>
    </source>
</reference>
<accession>A0ABZ2LNZ8</accession>
<dbReference type="InterPro" id="IPR023827">
    <property type="entry name" value="Peptidase_S8_Asp-AS"/>
</dbReference>
<keyword evidence="4 5" id="KW-0720">Serine protease</keyword>
<dbReference type="PROSITE" id="PS00138">
    <property type="entry name" value="SUBTILASE_SER"/>
    <property type="match status" value="1"/>
</dbReference>
<keyword evidence="3 5" id="KW-0378">Hydrolase</keyword>
<evidence type="ECO:0000256" key="4">
    <source>
        <dbReference type="ARBA" id="ARBA00022825"/>
    </source>
</evidence>
<evidence type="ECO:0000256" key="1">
    <source>
        <dbReference type="ARBA" id="ARBA00011073"/>
    </source>
</evidence>
<dbReference type="InterPro" id="IPR015500">
    <property type="entry name" value="Peptidase_S8_subtilisin-rel"/>
</dbReference>
<dbReference type="PROSITE" id="PS51257">
    <property type="entry name" value="PROKAR_LIPOPROTEIN"/>
    <property type="match status" value="1"/>
</dbReference>
<dbReference type="InterPro" id="IPR000209">
    <property type="entry name" value="Peptidase_S8/S53_dom"/>
</dbReference>
<comment type="similarity">
    <text evidence="1 5 6">Belongs to the peptidase S8 family.</text>
</comment>
<keyword evidence="2 5" id="KW-0645">Protease</keyword>
<dbReference type="InterPro" id="IPR050131">
    <property type="entry name" value="Peptidase_S8_subtilisin-like"/>
</dbReference>
<feature type="region of interest" description="Disordered" evidence="7">
    <location>
        <begin position="1139"/>
        <end position="1163"/>
    </location>
</feature>
<evidence type="ECO:0000256" key="2">
    <source>
        <dbReference type="ARBA" id="ARBA00022670"/>
    </source>
</evidence>
<keyword evidence="10" id="KW-1185">Reference proteome</keyword>
<dbReference type="Proteomes" id="UP001370348">
    <property type="component" value="Chromosome"/>
</dbReference>
<evidence type="ECO:0000313" key="10">
    <source>
        <dbReference type="Proteomes" id="UP001370348"/>
    </source>
</evidence>
<name>A0ABZ2LNZ8_9BACT</name>
<dbReference type="PANTHER" id="PTHR43806:SF65">
    <property type="entry name" value="SERINE PROTEASE APRX"/>
    <property type="match status" value="1"/>
</dbReference>
<dbReference type="PRINTS" id="PR00723">
    <property type="entry name" value="SUBTILISIN"/>
</dbReference>
<dbReference type="PROSITE" id="PS00137">
    <property type="entry name" value="SUBTILASE_HIS"/>
    <property type="match status" value="1"/>
</dbReference>
<dbReference type="InterPro" id="IPR036852">
    <property type="entry name" value="Peptidase_S8/S53_dom_sf"/>
</dbReference>
<evidence type="ECO:0000256" key="3">
    <source>
        <dbReference type="ARBA" id="ARBA00022801"/>
    </source>
</evidence>
<dbReference type="Pfam" id="PF00082">
    <property type="entry name" value="Peptidase_S8"/>
    <property type="match status" value="1"/>
</dbReference>
<feature type="compositionally biased region" description="Polar residues" evidence="7">
    <location>
        <begin position="1140"/>
        <end position="1163"/>
    </location>
</feature>
<organism evidence="9 10">
    <name type="scientific">Pendulispora albinea</name>
    <dbReference type="NCBI Taxonomy" id="2741071"/>
    <lineage>
        <taxon>Bacteria</taxon>
        <taxon>Pseudomonadati</taxon>
        <taxon>Myxococcota</taxon>
        <taxon>Myxococcia</taxon>
        <taxon>Myxococcales</taxon>
        <taxon>Sorangiineae</taxon>
        <taxon>Pendulisporaceae</taxon>
        <taxon>Pendulispora</taxon>
    </lineage>
</organism>
<feature type="active site" description="Charge relay system" evidence="5">
    <location>
        <position position="276"/>
    </location>
</feature>
<dbReference type="InterPro" id="IPR023828">
    <property type="entry name" value="Peptidase_S8_Ser-AS"/>
</dbReference>
<dbReference type="InterPro" id="IPR013783">
    <property type="entry name" value="Ig-like_fold"/>
</dbReference>
<dbReference type="EMBL" id="CP089984">
    <property type="protein sequence ID" value="WXB12637.1"/>
    <property type="molecule type" value="Genomic_DNA"/>
</dbReference>
<dbReference type="Gene3D" id="2.60.40.10">
    <property type="entry name" value="Immunoglobulins"/>
    <property type="match status" value="1"/>
</dbReference>
<sequence length="1163" mass="122625">MKRLALFGCFWVIACNSSPRADLPPSEPPDGDRSNALVSTGARPPTPAAEKATTVTLITGDRVRITPLPNGKNALNVEPATGREHIAFYQSQSTHGDIEHATVLPEDAAPLVAAGRLDPRLFDVTALVHQGFDDAHGSSLRYIVTHTRGVQALAASSVLRAKPLASIHGEAVTVDHREVGRFWSTLTATTARTPAAMLAGGVTKVWLDAVVQPVLAESVPQIGGPVAWQRGFTGKGVTVAVLDTGIRAEHPDLKDRIAEVRDFTGTDPAAGDDNGHGTACASIIAGSGAASGGRYKGVAPDAKVLMGRVCDTTGCATSSILAAMEWAAARAPLVSISLGSEDASDGTDPMSQAINALAAQYGTLFIAAAGNAGGSQTISSPGAADAALTVGSMTKQGVMSGFSSRGPRLGDYAIKPDIVAPGSDIVTARAKGTPVGDYAPIDDHYVRLSGTSMATPHVAGAAALLLQQHPDWRAPELKAALMGSTARVRDAGVAAQGAGHVDLARATGQTIRTRATSLGFGVLRYPHQESVTKTVTYQNDGDNAVTLDLASSITHSNGATVPAGLLAVSPQQITVPAHGSADAQVTLRSTIELVGLYSGWLSATTTVRGANEQALVIPIAAFEEEPSYDLTLRLTDRGGNVPQSHDVTMVDLAVNEAQRHISHLFDREGKAVVRVRSGTYDIHAFIGEIDPDGSPRPHTLISQPGIAVTQGDVEVPLDGRQAKPVTVKVDRPASVTATRMVVTSNDGLDVLGIVARDNTRLFATPTKAIRDHGYAFMYSPALAPPPGSADRNAYIYRLGFVERGRIPNQLGYRVRDRELARVETDYFAQGTAVNVQRHEQFIVGDHLAVFFDPRDQALPGRTTEYYSPGHWSHWATWNDGKVDAEYTVSFNEWKAGYRHQDWNRAPIGPAFNTGVVRSETCRLEGGRIAPCLAAGIGMASPSEEGHFGQLSPYNKVTTGTTTLSRDGIVLGTSPKPGSGTFEVAPGAGTYTLRSQATRAAPWSALGTRIDAEWTFRTDPPSGSEPVSVPPLMIVRADLPVDRNSAVRAGKLAFVTLNVEGQPGQPNPKVETIALDVSYDDGQSWQKTQVLVAGRRGYATIQPPRGDGFGSLRIHARDTDGNEVTHTVVRAFKVATRTLDEASSNAEGGSHTGAGSTSNDRGEE</sequence>
<dbReference type="PROSITE" id="PS00136">
    <property type="entry name" value="SUBTILASE_ASP"/>
    <property type="match status" value="1"/>
</dbReference>
<feature type="region of interest" description="Disordered" evidence="7">
    <location>
        <begin position="20"/>
        <end position="51"/>
    </location>
</feature>
<evidence type="ECO:0000259" key="8">
    <source>
        <dbReference type="Pfam" id="PF00082"/>
    </source>
</evidence>
<dbReference type="PROSITE" id="PS51892">
    <property type="entry name" value="SUBTILASE"/>
    <property type="match status" value="1"/>
</dbReference>
<evidence type="ECO:0000256" key="6">
    <source>
        <dbReference type="RuleBase" id="RU003355"/>
    </source>
</evidence>
<dbReference type="InterPro" id="IPR022398">
    <property type="entry name" value="Peptidase_S8_His-AS"/>
</dbReference>
<dbReference type="SUPFAM" id="SSF52743">
    <property type="entry name" value="Subtilisin-like"/>
    <property type="match status" value="1"/>
</dbReference>
<feature type="active site" description="Charge relay system" evidence="5">
    <location>
        <position position="452"/>
    </location>
</feature>
<dbReference type="Gene3D" id="3.40.50.200">
    <property type="entry name" value="Peptidase S8/S53 domain"/>
    <property type="match status" value="1"/>
</dbReference>
<protein>
    <submittedName>
        <fullName evidence="9">S8 family serine peptidase</fullName>
    </submittedName>
</protein>
<evidence type="ECO:0000256" key="5">
    <source>
        <dbReference type="PROSITE-ProRule" id="PRU01240"/>
    </source>
</evidence>
<feature type="domain" description="Peptidase S8/S53" evidence="8">
    <location>
        <begin position="234"/>
        <end position="493"/>
    </location>
</feature>
<evidence type="ECO:0000256" key="7">
    <source>
        <dbReference type="SAM" id="MobiDB-lite"/>
    </source>
</evidence>